<keyword evidence="3" id="KW-1185">Reference proteome</keyword>
<name>A0A653BKB1_CALMS</name>
<organism evidence="2 3">
    <name type="scientific">Callosobruchus maculatus</name>
    <name type="common">Southern cowpea weevil</name>
    <name type="synonym">Pulse bruchid</name>
    <dbReference type="NCBI Taxonomy" id="64391"/>
    <lineage>
        <taxon>Eukaryota</taxon>
        <taxon>Metazoa</taxon>
        <taxon>Ecdysozoa</taxon>
        <taxon>Arthropoda</taxon>
        <taxon>Hexapoda</taxon>
        <taxon>Insecta</taxon>
        <taxon>Pterygota</taxon>
        <taxon>Neoptera</taxon>
        <taxon>Endopterygota</taxon>
        <taxon>Coleoptera</taxon>
        <taxon>Polyphaga</taxon>
        <taxon>Cucujiformia</taxon>
        <taxon>Chrysomeloidea</taxon>
        <taxon>Chrysomelidae</taxon>
        <taxon>Bruchinae</taxon>
        <taxon>Bruchini</taxon>
        <taxon>Callosobruchus</taxon>
    </lineage>
</organism>
<dbReference type="EMBL" id="CAACVG010001546">
    <property type="protein sequence ID" value="VEN35415.1"/>
    <property type="molecule type" value="Genomic_DNA"/>
</dbReference>
<reference evidence="2 3" key="1">
    <citation type="submission" date="2019-01" db="EMBL/GenBank/DDBJ databases">
        <authorList>
            <person name="Sayadi A."/>
        </authorList>
    </citation>
    <scope>NUCLEOTIDE SEQUENCE [LARGE SCALE GENOMIC DNA]</scope>
</reference>
<evidence type="ECO:0000313" key="3">
    <source>
        <dbReference type="Proteomes" id="UP000410492"/>
    </source>
</evidence>
<accession>A0A653BKB1</accession>
<sequence>MKPNGITSKKNIMENSMMPRKSLLRASPKKQGRVTGGVSKRYKDEQKPKRKLKKMLRSATEWTENESSKQEIKRSPSTDSVIYTGSYQVPDRYKNLSVIDLTTSQEDLKTQTDCSTGKSIQTIYFPSRNFDRSISMRNNLTTASLVTLPLIKRPQNLRRFHSSSTLYKRHIQNKLSILDIPEQYLDESVMNVQPQSSKSDLNDLDHNMIDWILQHENDCSSGNDSEAFENCQSIEDIMKLYGVTSRDTFD</sequence>
<dbReference type="OrthoDB" id="6729963at2759"/>
<dbReference type="AlphaFoldDB" id="A0A653BKB1"/>
<dbReference type="Proteomes" id="UP000410492">
    <property type="component" value="Unassembled WGS sequence"/>
</dbReference>
<feature type="region of interest" description="Disordered" evidence="1">
    <location>
        <begin position="1"/>
        <end position="77"/>
    </location>
</feature>
<feature type="compositionally biased region" description="Polar residues" evidence="1">
    <location>
        <begin position="1"/>
        <end position="14"/>
    </location>
</feature>
<feature type="compositionally biased region" description="Basic and acidic residues" evidence="1">
    <location>
        <begin position="66"/>
        <end position="76"/>
    </location>
</feature>
<gene>
    <name evidence="2" type="ORF">CALMAC_LOCUS1332</name>
</gene>
<evidence type="ECO:0000256" key="1">
    <source>
        <dbReference type="SAM" id="MobiDB-lite"/>
    </source>
</evidence>
<evidence type="ECO:0000313" key="2">
    <source>
        <dbReference type="EMBL" id="VEN35415.1"/>
    </source>
</evidence>
<protein>
    <submittedName>
        <fullName evidence="2">Uncharacterized protein</fullName>
    </submittedName>
</protein>
<proteinExistence type="predicted"/>